<feature type="domain" description="FAD-dependent oxidoreductase 2 FAD-binding" evidence="4">
    <location>
        <begin position="15"/>
        <end position="66"/>
    </location>
</feature>
<dbReference type="Gene3D" id="1.20.58.100">
    <property type="entry name" value="Fumarate reductase/succinate dehydrogenase flavoprotein-like, C-terminal domain"/>
    <property type="match status" value="1"/>
</dbReference>
<dbReference type="PANTHER" id="PTHR11632:SF51">
    <property type="entry name" value="SUCCINATE DEHYDROGENASE [UBIQUINONE] FLAVOPROTEIN SUBUNIT, MITOCHONDRIAL"/>
    <property type="match status" value="1"/>
</dbReference>
<feature type="domain" description="FAD-dependent oxidoreductase 2 FAD-binding" evidence="4">
    <location>
        <begin position="123"/>
        <end position="220"/>
    </location>
</feature>
<comment type="caution">
    <text evidence="5">The sequence shown here is derived from an EMBL/GenBank/DDBJ whole genome shotgun (WGS) entry which is preliminary data.</text>
</comment>
<evidence type="ECO:0000256" key="1">
    <source>
        <dbReference type="ARBA" id="ARBA00022630"/>
    </source>
</evidence>
<dbReference type="Pfam" id="PF00890">
    <property type="entry name" value="FAD_binding_2"/>
    <property type="match status" value="2"/>
</dbReference>
<keyword evidence="2" id="KW-0560">Oxidoreductase</keyword>
<evidence type="ECO:0000313" key="6">
    <source>
        <dbReference type="Proteomes" id="UP001361239"/>
    </source>
</evidence>
<evidence type="ECO:0000313" key="5">
    <source>
        <dbReference type="EMBL" id="MEJ5976233.1"/>
    </source>
</evidence>
<dbReference type="PRINTS" id="PR00368">
    <property type="entry name" value="FADPNR"/>
</dbReference>
<name>A0ABU8RTD9_9SPHN</name>
<dbReference type="InterPro" id="IPR037099">
    <property type="entry name" value="Fum_R/Succ_DH_flav-like_C_sf"/>
</dbReference>
<organism evidence="5 6">
    <name type="scientific">Novosphingobium anseongense</name>
    <dbReference type="NCBI Taxonomy" id="3133436"/>
    <lineage>
        <taxon>Bacteria</taxon>
        <taxon>Pseudomonadati</taxon>
        <taxon>Pseudomonadota</taxon>
        <taxon>Alphaproteobacteria</taxon>
        <taxon>Sphingomonadales</taxon>
        <taxon>Sphingomonadaceae</taxon>
        <taxon>Novosphingobium</taxon>
    </lineage>
</organism>
<dbReference type="Gene3D" id="3.50.50.60">
    <property type="entry name" value="FAD/NAD(P)-binding domain"/>
    <property type="match status" value="1"/>
</dbReference>
<dbReference type="PANTHER" id="PTHR11632">
    <property type="entry name" value="SUCCINATE DEHYDROGENASE 2 FLAVOPROTEIN SUBUNIT"/>
    <property type="match status" value="1"/>
</dbReference>
<protein>
    <submittedName>
        <fullName evidence="5">FAD-binding protein</fullName>
    </submittedName>
</protein>
<dbReference type="InterPro" id="IPR030664">
    <property type="entry name" value="SdhA/FrdA/AprA"/>
</dbReference>
<keyword evidence="1" id="KW-0285">Flavoprotein</keyword>
<proteinExistence type="predicted"/>
<dbReference type="InterPro" id="IPR003953">
    <property type="entry name" value="FAD-dep_OxRdtase_2_FAD-bd"/>
</dbReference>
<evidence type="ECO:0000256" key="2">
    <source>
        <dbReference type="ARBA" id="ARBA00023002"/>
    </source>
</evidence>
<dbReference type="EMBL" id="JBBHJZ010000001">
    <property type="protein sequence ID" value="MEJ5976233.1"/>
    <property type="molecule type" value="Genomic_DNA"/>
</dbReference>
<dbReference type="RefSeq" id="WP_339586151.1">
    <property type="nucleotide sequence ID" value="NZ_JBBHJZ010000001.1"/>
</dbReference>
<evidence type="ECO:0000256" key="3">
    <source>
        <dbReference type="SAM" id="MobiDB-lite"/>
    </source>
</evidence>
<dbReference type="InterPro" id="IPR036188">
    <property type="entry name" value="FAD/NAD-bd_sf"/>
</dbReference>
<keyword evidence="6" id="KW-1185">Reference proteome</keyword>
<reference evidence="5 6" key="1">
    <citation type="submission" date="2024-03" db="EMBL/GenBank/DDBJ databases">
        <authorList>
            <person name="Jo J.-H."/>
        </authorList>
    </citation>
    <scope>NUCLEOTIDE SEQUENCE [LARGE SCALE GENOMIC DNA]</scope>
    <source>
        <strain evidence="5 6">PS1R-30</strain>
    </source>
</reference>
<gene>
    <name evidence="5" type="ORF">WG901_06285</name>
</gene>
<dbReference type="Proteomes" id="UP001361239">
    <property type="component" value="Unassembled WGS sequence"/>
</dbReference>
<feature type="region of interest" description="Disordered" evidence="3">
    <location>
        <begin position="387"/>
        <end position="411"/>
    </location>
</feature>
<dbReference type="SUPFAM" id="SSF51905">
    <property type="entry name" value="FAD/NAD(P)-binding domain"/>
    <property type="match status" value="1"/>
</dbReference>
<accession>A0ABU8RTD9</accession>
<evidence type="ECO:0000259" key="4">
    <source>
        <dbReference type="Pfam" id="PF00890"/>
    </source>
</evidence>
<dbReference type="PRINTS" id="PR00411">
    <property type="entry name" value="PNDRDTASEI"/>
</dbReference>
<sequence>MNQTSPNPQATRRADVLIIGGGMAAAWASIAAAQSGARVILVDKGYVGTSGVTATGGPNHWWVAPDPALRREAVEKRLALSEGLGEAEWMARILDLTWRHLPGLAKHYPFGSDGKGGTYYSGVRGSEYMRALRAAALEAGVTVLDHHPAIELLAADDGRVSGARGYALRRGEDWRIEAGATILATGGCAFRSGLIGSHCNTGDGYLMGAEAGAELSGMEFSIAYTLSPAWASTRTLPYFAARFYDEAGNELEIPPARAGHIHEQALGRALMQGPVLADLTEAPAALPPILHRIQPFTPAPFARRGIDLFRQRFPVWLFGEGTVRGTGGLRIADRDCRTTVAGLFAVGDAATRELVTGAASGGGAVNSAWALSSGRIAGAAAAQEAIARRDAAPAPSHGLGRTGLHPTADHRPIDRAALDRTIGGEVHDYDKALWRRRESLTASLTTLDDAWDQLTRHAHGTGREGVALRETAAMAASARWVTAAALVRAETRGLQVRSDHPTANPAMASRLLTGGLDRVWTRFERAGLEAAA</sequence>
<dbReference type="SUPFAM" id="SSF46977">
    <property type="entry name" value="Succinate dehydrogenase/fumarate reductase flavoprotein C-terminal domain"/>
    <property type="match status" value="1"/>
</dbReference>